<evidence type="ECO:0000256" key="3">
    <source>
        <dbReference type="ARBA" id="ARBA00022837"/>
    </source>
</evidence>
<dbReference type="Proteomes" id="UP000695026">
    <property type="component" value="Unplaced"/>
</dbReference>
<dbReference type="OMA" id="AYMNRNT"/>
<dbReference type="GeneID" id="103060121"/>
<protein>
    <submittedName>
        <fullName evidence="7">EF-hand calcium-binding domain-containing protein 3-like</fullName>
    </submittedName>
</protein>
<dbReference type="Pfam" id="PF13499">
    <property type="entry name" value="EF-hand_7"/>
    <property type="match status" value="1"/>
</dbReference>
<evidence type="ECO:0000256" key="1">
    <source>
        <dbReference type="ARBA" id="ARBA00022723"/>
    </source>
</evidence>
<evidence type="ECO:0000313" key="7">
    <source>
        <dbReference type="RefSeq" id="XP_025029781.1"/>
    </source>
</evidence>
<dbReference type="Gene3D" id="1.10.238.10">
    <property type="entry name" value="EF-hand"/>
    <property type="match status" value="2"/>
</dbReference>
<feature type="region of interest" description="Disordered" evidence="4">
    <location>
        <begin position="246"/>
        <end position="268"/>
    </location>
</feature>
<keyword evidence="1" id="KW-0479">Metal-binding</keyword>
<name>A0A9F5MZ64_PYTBI</name>
<dbReference type="PANTHER" id="PTHR22656">
    <property type="entry name" value="EF-HAND CALCIUM-BINDING DOMAIN-CONTAINING PROTEIN 13"/>
    <property type="match status" value="1"/>
</dbReference>
<evidence type="ECO:0000256" key="2">
    <source>
        <dbReference type="ARBA" id="ARBA00022737"/>
    </source>
</evidence>
<gene>
    <name evidence="7" type="primary">LOC103060121</name>
</gene>
<dbReference type="AlphaFoldDB" id="A0A9F5MZ64"/>
<dbReference type="PROSITE" id="PS00018">
    <property type="entry name" value="EF_HAND_1"/>
    <property type="match status" value="1"/>
</dbReference>
<feature type="compositionally biased region" description="Basic and acidic residues" evidence="4">
    <location>
        <begin position="249"/>
        <end position="258"/>
    </location>
</feature>
<keyword evidence="2" id="KW-0677">Repeat</keyword>
<dbReference type="GO" id="GO:0005509">
    <property type="term" value="F:calcium ion binding"/>
    <property type="evidence" value="ECO:0007669"/>
    <property type="project" value="InterPro"/>
</dbReference>
<sequence length="489" mass="55718">MGEGEKELGFSELDAILGNIGTCLTPEEQQDMLKMANLNRDETVNLNDFIHICSDGLTFSNTEGRYSNKMPDAKMFKLPRMMEKSHLQTPNRIFSSVTFSEMAKSKAVKNLSKPQLEAFRTAYDTFRKDLDGTIDLTALEITALNLGIILTEEEVLDELMYADIDGDGKVNFTDFLTMITDTRRFIQAVAPKKDDMETVDARGILFFELLSKLVETSRLPRKATLNIVSYYREKFLNFTGKRAWQPETKPAKQGEHHSGKARVPRTKSSPISAFAGAAHICVMNEKELQSYVENLQAKIGPSDSPYAQVPIFPLIPNRDVLVKGKPKKDLQKLEAQRRMEPISSFDDHFFHKRRWIKQKPKSAKASRPSLVLGPELSQKRLTIDHLDEIRQEVKKVTGSYQKAMALRERDRSLKLWRRLRGGEIGLETGNPSFYQTFSTYSWSWNVCQDLVSPRELQEYDKKLYQGVIRPSTPVDKLTCTSGKQKGSKK</sequence>
<dbReference type="SUPFAM" id="SSF47473">
    <property type="entry name" value="EF-hand"/>
    <property type="match status" value="1"/>
</dbReference>
<accession>A0A9F5MZ64</accession>
<dbReference type="OrthoDB" id="26525at2759"/>
<dbReference type="PANTHER" id="PTHR22656:SF1">
    <property type="entry name" value="EF-HAND CALCIUM-BINDING DOMAIN-CONTAINING PROTEIN 13"/>
    <property type="match status" value="1"/>
</dbReference>
<dbReference type="InterPro" id="IPR018247">
    <property type="entry name" value="EF_Hand_1_Ca_BS"/>
</dbReference>
<dbReference type="FunFam" id="1.10.238.10:FF:000003">
    <property type="entry name" value="Calmodulin A"/>
    <property type="match status" value="1"/>
</dbReference>
<dbReference type="PROSITE" id="PS50222">
    <property type="entry name" value="EF_HAND_2"/>
    <property type="match status" value="1"/>
</dbReference>
<evidence type="ECO:0000256" key="4">
    <source>
        <dbReference type="SAM" id="MobiDB-lite"/>
    </source>
</evidence>
<keyword evidence="6" id="KW-1185">Reference proteome</keyword>
<dbReference type="KEGG" id="pbi:103060121"/>
<reference evidence="7" key="1">
    <citation type="submission" date="2025-08" db="UniProtKB">
        <authorList>
            <consortium name="RefSeq"/>
        </authorList>
    </citation>
    <scope>IDENTIFICATION</scope>
    <source>
        <tissue evidence="7">Liver</tissue>
    </source>
</reference>
<evidence type="ECO:0000259" key="5">
    <source>
        <dbReference type="PROSITE" id="PS50222"/>
    </source>
</evidence>
<feature type="domain" description="EF-hand" evidence="5">
    <location>
        <begin position="150"/>
        <end position="185"/>
    </location>
</feature>
<dbReference type="InterPro" id="IPR011992">
    <property type="entry name" value="EF-hand-dom_pair"/>
</dbReference>
<proteinExistence type="predicted"/>
<keyword evidence="3" id="KW-0106">Calcium</keyword>
<dbReference type="InterPro" id="IPR002048">
    <property type="entry name" value="EF_hand_dom"/>
</dbReference>
<organism evidence="6 7">
    <name type="scientific">Python bivittatus</name>
    <name type="common">Burmese python</name>
    <name type="synonym">Python molurus bivittatus</name>
    <dbReference type="NCBI Taxonomy" id="176946"/>
    <lineage>
        <taxon>Eukaryota</taxon>
        <taxon>Metazoa</taxon>
        <taxon>Chordata</taxon>
        <taxon>Craniata</taxon>
        <taxon>Vertebrata</taxon>
        <taxon>Euteleostomi</taxon>
        <taxon>Lepidosauria</taxon>
        <taxon>Squamata</taxon>
        <taxon>Bifurcata</taxon>
        <taxon>Unidentata</taxon>
        <taxon>Episquamata</taxon>
        <taxon>Toxicofera</taxon>
        <taxon>Serpentes</taxon>
        <taxon>Henophidia</taxon>
        <taxon>Pythonidae</taxon>
        <taxon>Python</taxon>
    </lineage>
</organism>
<dbReference type="CDD" id="cd00051">
    <property type="entry name" value="EFh"/>
    <property type="match status" value="1"/>
</dbReference>
<evidence type="ECO:0000313" key="6">
    <source>
        <dbReference type="Proteomes" id="UP000695026"/>
    </source>
</evidence>
<dbReference type="RefSeq" id="XP_025029781.1">
    <property type="nucleotide sequence ID" value="XM_025174013.1"/>
</dbReference>